<feature type="domain" description="ATP-grasp" evidence="5">
    <location>
        <begin position="123"/>
        <end position="328"/>
    </location>
</feature>
<dbReference type="InterPro" id="IPR011761">
    <property type="entry name" value="ATP-grasp"/>
</dbReference>
<dbReference type="RefSeq" id="WP_039611333.1">
    <property type="nucleotide sequence ID" value="NZ_JWIC01000009.1"/>
</dbReference>
<evidence type="ECO:0000256" key="4">
    <source>
        <dbReference type="PROSITE-ProRule" id="PRU00409"/>
    </source>
</evidence>
<dbReference type="PROSITE" id="PS50975">
    <property type="entry name" value="ATP_GRASP"/>
    <property type="match status" value="1"/>
</dbReference>
<keyword evidence="1" id="KW-0436">Ligase</keyword>
<keyword evidence="2 4" id="KW-0547">Nucleotide-binding</keyword>
<dbReference type="Gene3D" id="3.30.470.20">
    <property type="entry name" value="ATP-grasp fold, B domain"/>
    <property type="match status" value="1"/>
</dbReference>
<evidence type="ECO:0000256" key="3">
    <source>
        <dbReference type="ARBA" id="ARBA00022840"/>
    </source>
</evidence>
<name>A0A0C1MEY0_9GAMM</name>
<accession>A0A0C1MEY0</accession>
<dbReference type="InterPro" id="IPR052032">
    <property type="entry name" value="ATP-dep_AA_Ligase"/>
</dbReference>
<reference evidence="6 7" key="1">
    <citation type="submission" date="2014-12" db="EMBL/GenBank/DDBJ databases">
        <title>Draft Genome Sequence of Pseudoalteromonas luteoviolacea HI1.</title>
        <authorList>
            <person name="Asahina A.Y."/>
            <person name="Hadfield M.G."/>
        </authorList>
    </citation>
    <scope>NUCLEOTIDE SEQUENCE [LARGE SCALE GENOMIC DNA]</scope>
    <source>
        <strain evidence="6 7">HI1</strain>
    </source>
</reference>
<dbReference type="PANTHER" id="PTHR43585:SF2">
    <property type="entry name" value="ATP-GRASP ENZYME FSQD"/>
    <property type="match status" value="1"/>
</dbReference>
<dbReference type="PANTHER" id="PTHR43585">
    <property type="entry name" value="FUMIPYRROLE BIOSYNTHESIS PROTEIN C"/>
    <property type="match status" value="1"/>
</dbReference>
<evidence type="ECO:0000256" key="2">
    <source>
        <dbReference type="ARBA" id="ARBA00022741"/>
    </source>
</evidence>
<comment type="caution">
    <text evidence="6">The sequence shown here is derived from an EMBL/GenBank/DDBJ whole genome shotgun (WGS) entry which is preliminary data.</text>
</comment>
<dbReference type="AlphaFoldDB" id="A0A0C1MEY0"/>
<protein>
    <recommendedName>
        <fullName evidence="5">ATP-grasp domain-containing protein</fullName>
    </recommendedName>
</protein>
<proteinExistence type="predicted"/>
<dbReference type="OrthoDB" id="9803907at2"/>
<dbReference type="Pfam" id="PF13535">
    <property type="entry name" value="ATP-grasp_4"/>
    <property type="match status" value="1"/>
</dbReference>
<dbReference type="SUPFAM" id="SSF56059">
    <property type="entry name" value="Glutathione synthetase ATP-binding domain-like"/>
    <property type="match status" value="1"/>
</dbReference>
<dbReference type="Proteomes" id="UP000031327">
    <property type="component" value="Unassembled WGS sequence"/>
</dbReference>
<organism evidence="6 7">
    <name type="scientific">Pseudoalteromonas luteoviolacea</name>
    <dbReference type="NCBI Taxonomy" id="43657"/>
    <lineage>
        <taxon>Bacteria</taxon>
        <taxon>Pseudomonadati</taxon>
        <taxon>Pseudomonadota</taxon>
        <taxon>Gammaproteobacteria</taxon>
        <taxon>Alteromonadales</taxon>
        <taxon>Pseudoalteromonadaceae</taxon>
        <taxon>Pseudoalteromonas</taxon>
    </lineage>
</organism>
<dbReference type="EMBL" id="JWIC01000009">
    <property type="protein sequence ID" value="KID55344.1"/>
    <property type="molecule type" value="Genomic_DNA"/>
</dbReference>
<evidence type="ECO:0000256" key="1">
    <source>
        <dbReference type="ARBA" id="ARBA00022598"/>
    </source>
</evidence>
<evidence type="ECO:0000313" key="6">
    <source>
        <dbReference type="EMBL" id="KID55344.1"/>
    </source>
</evidence>
<evidence type="ECO:0000313" key="7">
    <source>
        <dbReference type="Proteomes" id="UP000031327"/>
    </source>
</evidence>
<evidence type="ECO:0000259" key="5">
    <source>
        <dbReference type="PROSITE" id="PS50975"/>
    </source>
</evidence>
<dbReference type="GO" id="GO:0016874">
    <property type="term" value="F:ligase activity"/>
    <property type="evidence" value="ECO:0007669"/>
    <property type="project" value="UniProtKB-KW"/>
</dbReference>
<gene>
    <name evidence="6" type="ORF">JF50_21025</name>
</gene>
<dbReference type="GO" id="GO:0046872">
    <property type="term" value="F:metal ion binding"/>
    <property type="evidence" value="ECO:0007669"/>
    <property type="project" value="InterPro"/>
</dbReference>
<dbReference type="GO" id="GO:0005524">
    <property type="term" value="F:ATP binding"/>
    <property type="evidence" value="ECO:0007669"/>
    <property type="project" value="UniProtKB-UniRule"/>
</dbReference>
<sequence length="440" mass="49705">MKNQVFVLLIHQARSHVYADLMKRYLSEVGIKPVVISSSPLTEAHAEKISLISDDVFIQDAEDLTQDGISAYIEQLKQQYEIRGCLATYEGYRLLMSWVNAECGVVDAKDDEIKRCFDKLQLRQILVEHNLSTAQAHLVTAELLSELEGQNHQLFIKPRRGIGSFSCFKYEPGLQYSQIEQLQAGMKKDIRFKNIFSGTYDFICESYIEGDEYSFEVIVLDSTVYVVGTHAKFLETMFGTTLETANSLPAVQLSDEQQHSGEAYVTACLQALQIKQGAYHVETRFDGSTGQWNIIEVNPRMGGALINQSVGVFAEKFDFLQMWVLSLVFSDGEKRTQFKQTLAQLRESKRRADNSITTASVFISKYGEPGKTLAKLSVDKLRRVPDICEISATVGTKLPESNRGIFLLNALWKVDAKDLANELPFLNQVLDEDLIIEYEK</sequence>
<keyword evidence="3 4" id="KW-0067">ATP-binding</keyword>